<dbReference type="OrthoDB" id="5945439at2759"/>
<feature type="compositionally biased region" description="Polar residues" evidence="1">
    <location>
        <begin position="49"/>
        <end position="62"/>
    </location>
</feature>
<accession>A0A914BBF0</accession>
<name>A0A914BBF0_PATMI</name>
<dbReference type="AlphaFoldDB" id="A0A914BBF0"/>
<evidence type="ECO:0000313" key="2">
    <source>
        <dbReference type="EnsemblMetazoa" id="XP_038073376.1"/>
    </source>
</evidence>
<protein>
    <submittedName>
        <fullName evidence="2">Uncharacterized protein</fullName>
    </submittedName>
</protein>
<evidence type="ECO:0000313" key="3">
    <source>
        <dbReference type="Proteomes" id="UP000887568"/>
    </source>
</evidence>
<dbReference type="OMA" id="ESWCAVE"/>
<organism evidence="2 3">
    <name type="scientific">Patiria miniata</name>
    <name type="common">Bat star</name>
    <name type="synonym">Asterina miniata</name>
    <dbReference type="NCBI Taxonomy" id="46514"/>
    <lineage>
        <taxon>Eukaryota</taxon>
        <taxon>Metazoa</taxon>
        <taxon>Echinodermata</taxon>
        <taxon>Eleutherozoa</taxon>
        <taxon>Asterozoa</taxon>
        <taxon>Asteroidea</taxon>
        <taxon>Valvatacea</taxon>
        <taxon>Valvatida</taxon>
        <taxon>Asterinidae</taxon>
        <taxon>Patiria</taxon>
    </lineage>
</organism>
<dbReference type="Proteomes" id="UP000887568">
    <property type="component" value="Unplaced"/>
</dbReference>
<proteinExistence type="predicted"/>
<sequence>MSKNSAQNGGSGEPNMHEINMQRESWCTVEMNSRQDWCRAERKHDKNAFKSSVFSEGQSQPDSDSRCTFEVNDKTHKERRHFPNKSYYSHLAI</sequence>
<dbReference type="RefSeq" id="XP_038073376.1">
    <property type="nucleotide sequence ID" value="XM_038217448.1"/>
</dbReference>
<feature type="region of interest" description="Disordered" evidence="1">
    <location>
        <begin position="1"/>
        <end position="21"/>
    </location>
</feature>
<dbReference type="EnsemblMetazoa" id="XM_038217448.1">
    <property type="protein sequence ID" value="XP_038073376.1"/>
    <property type="gene ID" value="LOC119741621"/>
</dbReference>
<reference evidence="2" key="1">
    <citation type="submission" date="2022-11" db="UniProtKB">
        <authorList>
            <consortium name="EnsemblMetazoa"/>
        </authorList>
    </citation>
    <scope>IDENTIFICATION</scope>
</reference>
<keyword evidence="3" id="KW-1185">Reference proteome</keyword>
<evidence type="ECO:0000256" key="1">
    <source>
        <dbReference type="SAM" id="MobiDB-lite"/>
    </source>
</evidence>
<feature type="region of interest" description="Disordered" evidence="1">
    <location>
        <begin position="48"/>
        <end position="67"/>
    </location>
</feature>
<dbReference type="GeneID" id="119741621"/>